<keyword evidence="3" id="KW-1185">Reference proteome</keyword>
<sequence>MEEEEIIWKQFIQLERKKIQPDDPDGEPRTELELDWPPDASDEVANVEKGMFAGSQTAANTESITDEEEISWRKFIQDELNKIQLKDADKSSIRAIAPELVQIVFRHTASSLLTRLRKLIEPSKDETSIESRHDKEVKRNAPLRLRDRSNRSMKRSDSGEYARRRRRKEAVKRSVKRGPKPILRRVVRDLKKSAAKPSNKKTIVRSKSSQTRQKSIPVKASNKKTIVRSKSSIRTRLKSIPVKASNKKIIVRVQRNRARQKSMPAKPKIFIR</sequence>
<dbReference type="EMBL" id="RBZM01000003">
    <property type="protein sequence ID" value="RKP56227.1"/>
    <property type="molecule type" value="Genomic_DNA"/>
</dbReference>
<evidence type="ECO:0000313" key="2">
    <source>
        <dbReference type="EMBL" id="RKP56227.1"/>
    </source>
</evidence>
<organism evidence="2 3">
    <name type="scientific">Cohnella endophytica</name>
    <dbReference type="NCBI Taxonomy" id="2419778"/>
    <lineage>
        <taxon>Bacteria</taxon>
        <taxon>Bacillati</taxon>
        <taxon>Bacillota</taxon>
        <taxon>Bacilli</taxon>
        <taxon>Bacillales</taxon>
        <taxon>Paenibacillaceae</taxon>
        <taxon>Cohnella</taxon>
    </lineage>
</organism>
<feature type="compositionally biased region" description="Acidic residues" evidence="1">
    <location>
        <begin position="33"/>
        <end position="42"/>
    </location>
</feature>
<feature type="region of interest" description="Disordered" evidence="1">
    <location>
        <begin position="17"/>
        <end position="43"/>
    </location>
</feature>
<protein>
    <submittedName>
        <fullName evidence="2">Uncharacterized protein</fullName>
    </submittedName>
</protein>
<proteinExistence type="predicted"/>
<evidence type="ECO:0000313" key="3">
    <source>
        <dbReference type="Proteomes" id="UP000282076"/>
    </source>
</evidence>
<dbReference type="Proteomes" id="UP000282076">
    <property type="component" value="Unassembled WGS sequence"/>
</dbReference>
<name>A0A494Y0E1_9BACL</name>
<dbReference type="AlphaFoldDB" id="A0A494Y0E1"/>
<feature type="compositionally biased region" description="Basic and acidic residues" evidence="1">
    <location>
        <begin position="17"/>
        <end position="32"/>
    </location>
</feature>
<evidence type="ECO:0000256" key="1">
    <source>
        <dbReference type="SAM" id="MobiDB-lite"/>
    </source>
</evidence>
<feature type="compositionally biased region" description="Polar residues" evidence="1">
    <location>
        <begin position="205"/>
        <end position="214"/>
    </location>
</feature>
<feature type="compositionally biased region" description="Basic residues" evidence="1">
    <location>
        <begin position="163"/>
        <end position="185"/>
    </location>
</feature>
<dbReference type="RefSeq" id="WP_120975194.1">
    <property type="nucleotide sequence ID" value="NZ_RBZM01000003.1"/>
</dbReference>
<feature type="compositionally biased region" description="Basic and acidic residues" evidence="1">
    <location>
        <begin position="124"/>
        <end position="162"/>
    </location>
</feature>
<accession>A0A494Y0E1</accession>
<gene>
    <name evidence="2" type="ORF">D7Z26_06195</name>
</gene>
<comment type="caution">
    <text evidence="2">The sequence shown here is derived from an EMBL/GenBank/DDBJ whole genome shotgun (WGS) entry which is preliminary data.</text>
</comment>
<reference evidence="2 3" key="1">
    <citation type="submission" date="2018-10" db="EMBL/GenBank/DDBJ databases">
        <title>Cohnella sp. M2MS4P-1, whole genome shotgun sequence.</title>
        <authorList>
            <person name="Tuo L."/>
        </authorList>
    </citation>
    <scope>NUCLEOTIDE SEQUENCE [LARGE SCALE GENOMIC DNA]</scope>
    <source>
        <strain evidence="2 3">M2MS4P-1</strain>
    </source>
</reference>
<feature type="region of interest" description="Disordered" evidence="1">
    <location>
        <begin position="124"/>
        <end position="224"/>
    </location>
</feature>